<dbReference type="RefSeq" id="XP_050517205.1">
    <property type="nucleotide sequence ID" value="XM_050661248.1"/>
</dbReference>
<evidence type="ECO:0000256" key="2">
    <source>
        <dbReference type="SAM" id="MobiDB-lite"/>
    </source>
</evidence>
<accession>A0ABM5L446</accession>
<name>A0ABM5L446_DIAVI</name>
<proteinExistence type="predicted"/>
<evidence type="ECO:0000313" key="3">
    <source>
        <dbReference type="EnsemblMetazoa" id="XP_050517205.1"/>
    </source>
</evidence>
<keyword evidence="4" id="KW-1185">Reference proteome</keyword>
<keyword evidence="1" id="KW-0175">Coiled coil</keyword>
<sequence>MDNATETEKKNREEQSQDDLIKELEGEMMNSFERDLVRRHDRQQKMNRSTVAKQSTLVEEEMKEYSENEEEQIGEKQSQEEEVDNIKEGWQSIEESVLATIFLDEYQDGEIINNKKRKAESMERINNLKRERLEESIRFPNESKQEKINRKLEELNTKLEEMFNELSEQLKEKVEMDTDVKKLIGIIKSTNNKKEEDSTNEKTPNELKCDHCKLKVEQERQKQEQEKIKRALNMGRGKKTFMSICDTKWEEKLYEQTKWEQAGLLVEKKNCLVFTKKDAKDKGVENTIKDVGEDLAEMLEEIEEGEINYLENIRRKANKKTTWYTFVARLEKEQGGDAYDMAVKAIKEIRKETNEIPEVMRVVVANDLNKETIRKALEYVGHGETISWEILVRGKEFGVERKVEQEEALLIKMDKGKKYNEVLSEMKNKIDIGKMGIQVDRLKRTNGGIS</sequence>
<organism evidence="3 4">
    <name type="scientific">Diabrotica virgifera virgifera</name>
    <name type="common">western corn rootworm</name>
    <dbReference type="NCBI Taxonomy" id="50390"/>
    <lineage>
        <taxon>Eukaryota</taxon>
        <taxon>Metazoa</taxon>
        <taxon>Ecdysozoa</taxon>
        <taxon>Arthropoda</taxon>
        <taxon>Hexapoda</taxon>
        <taxon>Insecta</taxon>
        <taxon>Pterygota</taxon>
        <taxon>Neoptera</taxon>
        <taxon>Endopterygota</taxon>
        <taxon>Coleoptera</taxon>
        <taxon>Polyphaga</taxon>
        <taxon>Cucujiformia</taxon>
        <taxon>Chrysomeloidea</taxon>
        <taxon>Chrysomelidae</taxon>
        <taxon>Galerucinae</taxon>
        <taxon>Diabroticina</taxon>
        <taxon>Diabroticites</taxon>
        <taxon>Diabrotica</taxon>
    </lineage>
</organism>
<dbReference type="Proteomes" id="UP001652700">
    <property type="component" value="Unplaced"/>
</dbReference>
<feature type="compositionally biased region" description="Acidic residues" evidence="2">
    <location>
        <begin position="58"/>
        <end position="72"/>
    </location>
</feature>
<reference evidence="3" key="1">
    <citation type="submission" date="2025-05" db="UniProtKB">
        <authorList>
            <consortium name="EnsemblMetazoa"/>
        </authorList>
    </citation>
    <scope>IDENTIFICATION</scope>
</reference>
<feature type="compositionally biased region" description="Polar residues" evidence="2">
    <location>
        <begin position="46"/>
        <end position="57"/>
    </location>
</feature>
<feature type="coiled-coil region" evidence="1">
    <location>
        <begin position="111"/>
        <end position="176"/>
    </location>
</feature>
<evidence type="ECO:0000256" key="1">
    <source>
        <dbReference type="SAM" id="Coils"/>
    </source>
</evidence>
<dbReference type="GeneID" id="126891900"/>
<feature type="compositionally biased region" description="Basic and acidic residues" evidence="2">
    <location>
        <begin position="73"/>
        <end position="85"/>
    </location>
</feature>
<protein>
    <submittedName>
        <fullName evidence="3">Uncharacterized protein</fullName>
    </submittedName>
</protein>
<evidence type="ECO:0000313" key="4">
    <source>
        <dbReference type="Proteomes" id="UP001652700"/>
    </source>
</evidence>
<dbReference type="EnsemblMetazoa" id="XM_050661248.1">
    <property type="protein sequence ID" value="XP_050517205.1"/>
    <property type="gene ID" value="LOC126891900"/>
</dbReference>
<feature type="region of interest" description="Disordered" evidence="2">
    <location>
        <begin position="38"/>
        <end position="85"/>
    </location>
</feature>
<feature type="region of interest" description="Disordered" evidence="2">
    <location>
        <begin position="1"/>
        <end position="20"/>
    </location>
</feature>